<evidence type="ECO:0000313" key="2">
    <source>
        <dbReference type="EMBL" id="MEY8019131.1"/>
    </source>
</evidence>
<accession>A0ABV4C9A6</accession>
<feature type="transmembrane region" description="Helical" evidence="1">
    <location>
        <begin position="32"/>
        <end position="50"/>
    </location>
</feature>
<evidence type="ECO:0000313" key="3">
    <source>
        <dbReference type="Proteomes" id="UP001564760"/>
    </source>
</evidence>
<keyword evidence="1" id="KW-0812">Transmembrane</keyword>
<protein>
    <submittedName>
        <fullName evidence="2">Uncharacterized protein</fullName>
    </submittedName>
</protein>
<organism evidence="2 3">
    <name type="scientific">Mycobacterium servetii</name>
    <dbReference type="NCBI Taxonomy" id="3237418"/>
    <lineage>
        <taxon>Bacteria</taxon>
        <taxon>Bacillati</taxon>
        <taxon>Actinomycetota</taxon>
        <taxon>Actinomycetes</taxon>
        <taxon>Mycobacteriales</taxon>
        <taxon>Mycobacteriaceae</taxon>
        <taxon>Mycobacterium</taxon>
    </lineage>
</organism>
<keyword evidence="1" id="KW-1133">Transmembrane helix</keyword>
<dbReference type="Proteomes" id="UP001564760">
    <property type="component" value="Unassembled WGS sequence"/>
</dbReference>
<reference evidence="2 3" key="1">
    <citation type="submission" date="2024-08" db="EMBL/GenBank/DDBJ databases">
        <title>Mycobacterium servetensis sp. nov., a novel rapid-growing mycobacterial species recovered from a human patient in Zaragoza, Spain.</title>
        <authorList>
            <person name="Tristancho-Baro A.I."/>
            <person name="Buenestado-Serrano S."/>
            <person name="Garcia De Viedma D."/>
            <person name="Milagro-Beamonte A."/>
            <person name="Burillo N."/>
            <person name="Sanz S."/>
            <person name="Lopez-Calleja A.I."/>
            <person name="Penas-Utrilla D."/>
            <person name="Guardingo M."/>
            <person name="Garcia M.J."/>
            <person name="Vinuelas-Bayon J."/>
        </authorList>
    </citation>
    <scope>NUCLEOTIDE SEQUENCE [LARGE SCALE GENOMIC DNA]</scope>
    <source>
        <strain evidence="3">HUMS_12744610</strain>
    </source>
</reference>
<name>A0ABV4C9A6_9MYCO</name>
<keyword evidence="1" id="KW-0472">Membrane</keyword>
<keyword evidence="3" id="KW-1185">Reference proteome</keyword>
<feature type="transmembrane region" description="Helical" evidence="1">
    <location>
        <begin position="56"/>
        <end position="73"/>
    </location>
</feature>
<evidence type="ECO:0000256" key="1">
    <source>
        <dbReference type="SAM" id="Phobius"/>
    </source>
</evidence>
<gene>
    <name evidence="2" type="ORF">AB8998_31285</name>
</gene>
<comment type="caution">
    <text evidence="2">The sequence shown here is derived from an EMBL/GenBank/DDBJ whole genome shotgun (WGS) entry which is preliminary data.</text>
</comment>
<dbReference type="RefSeq" id="WP_369742155.1">
    <property type="nucleotide sequence ID" value="NZ_JBGEDP010000003.1"/>
</dbReference>
<sequence length="164" mass="17974">MIVKWYTRASRVRIVIAKFDGRWRLPGGPYPIPELIAVVGGILGTLMALPRLGHPIATGVVGIAVTSVGVAVMRRMPYSPVRFQTRIHRIWRLYTAPRSLSIDDRITSAATTSVVRPEIEFLDALTDDADAPAQLRYVSSPPPPQGRLAGMFDQQPSPVADLFG</sequence>
<dbReference type="EMBL" id="JBGEDP010000003">
    <property type="protein sequence ID" value="MEY8019131.1"/>
    <property type="molecule type" value="Genomic_DNA"/>
</dbReference>
<proteinExistence type="predicted"/>